<gene>
    <name evidence="1" type="ORF">HQ35_10155</name>
</gene>
<organism evidence="1 2">
    <name type="scientific">Porphyromonas cangingivalis</name>
    <dbReference type="NCBI Taxonomy" id="36874"/>
    <lineage>
        <taxon>Bacteria</taxon>
        <taxon>Pseudomonadati</taxon>
        <taxon>Bacteroidota</taxon>
        <taxon>Bacteroidia</taxon>
        <taxon>Bacteroidales</taxon>
        <taxon>Porphyromonadaceae</taxon>
        <taxon>Porphyromonas</taxon>
    </lineage>
</organism>
<name>A0A0A2EQB7_PORCN</name>
<dbReference type="Proteomes" id="UP000030125">
    <property type="component" value="Unassembled WGS sequence"/>
</dbReference>
<evidence type="ECO:0000313" key="1">
    <source>
        <dbReference type="EMBL" id="KGN78564.1"/>
    </source>
</evidence>
<dbReference type="EMBL" id="JQJD01000060">
    <property type="protein sequence ID" value="KGN78564.1"/>
    <property type="molecule type" value="Genomic_DNA"/>
</dbReference>
<proteinExistence type="predicted"/>
<evidence type="ECO:0000313" key="2">
    <source>
        <dbReference type="Proteomes" id="UP000030125"/>
    </source>
</evidence>
<dbReference type="AlphaFoldDB" id="A0A0A2EQB7"/>
<keyword evidence="2" id="KW-1185">Reference proteome</keyword>
<protein>
    <submittedName>
        <fullName evidence="1">Uncharacterized protein</fullName>
    </submittedName>
</protein>
<sequence length="59" mass="7001">MVSSARDIRFMDQEGVLISMPYCFFSRAKWVLSDRFMTFRKIASLPLQITKDVIKEKRL</sequence>
<reference evidence="1 2" key="1">
    <citation type="submission" date="2014-08" db="EMBL/GenBank/DDBJ databases">
        <title>Porphyromonas cangingivalis strain:COT-109_OH1386 Genome sequencing.</title>
        <authorList>
            <person name="Wallis C."/>
            <person name="Deusch O."/>
            <person name="O'Flynn C."/>
            <person name="Davis I."/>
            <person name="Jospin G."/>
            <person name="Darling A.E."/>
            <person name="Coil D.A."/>
            <person name="Alexiev A."/>
            <person name="Horsfall A."/>
            <person name="Kirkwood N."/>
            <person name="Harris S."/>
            <person name="Eisen J.A."/>
        </authorList>
    </citation>
    <scope>NUCLEOTIDE SEQUENCE [LARGE SCALE GENOMIC DNA]</scope>
    <source>
        <strain evidence="2">COT-109 OH1386</strain>
    </source>
</reference>
<comment type="caution">
    <text evidence="1">The sequence shown here is derived from an EMBL/GenBank/DDBJ whole genome shotgun (WGS) entry which is preliminary data.</text>
</comment>
<accession>A0A0A2EQB7</accession>